<reference evidence="4" key="1">
    <citation type="submission" date="2018-02" db="EMBL/GenBank/DDBJ databases">
        <authorList>
            <person name="Hausmann B."/>
        </authorList>
    </citation>
    <scope>NUCLEOTIDE SEQUENCE [LARGE SCALE GENOMIC DNA]</scope>
    <source>
        <strain evidence="4">Peat soil MAG SbA5</strain>
    </source>
</reference>
<organism evidence="3 4">
    <name type="scientific">Candidatus Sulfuritelmatomonas gaucii</name>
    <dbReference type="NCBI Taxonomy" id="2043161"/>
    <lineage>
        <taxon>Bacteria</taxon>
        <taxon>Pseudomonadati</taxon>
        <taxon>Acidobacteriota</taxon>
        <taxon>Terriglobia</taxon>
        <taxon>Terriglobales</taxon>
        <taxon>Acidobacteriaceae</taxon>
        <taxon>Candidatus Sulfuritelmatomonas</taxon>
    </lineage>
</organism>
<dbReference type="SMART" id="SM00028">
    <property type="entry name" value="TPR"/>
    <property type="match status" value="4"/>
</dbReference>
<dbReference type="InterPro" id="IPR019734">
    <property type="entry name" value="TPR_rpt"/>
</dbReference>
<evidence type="ECO:0000256" key="1">
    <source>
        <dbReference type="SAM" id="MobiDB-lite"/>
    </source>
</evidence>
<sequence length="740" mass="80568">MPDADAIEKLAIEAVALTRQQQILSAEQRLTQAETMCQASDFATCGNVLAARGIFGVKLGHFDQARQSFLHALSFARSHHDSWLEATTTLNLGFIAMQVNHYDEAVDWSKSAYQEATSSGYENTAEGAAGNLGWAYFQLGDHERALEQFVAAENNAGRLGSVRNQLKWLSDAGYIYRDSGDWSRAAQAYSQALGLAREINSKEDIVNALQDLARVSVLSGNLDEADATIAQLNSIESAGGIRPSATLRLTIGELAAARGQPAQAEAYFHSVQKDPAAMMTTKLTAGFELAKLFESQNNTAAANRMYKATLSMYEAARAQLKSEESQLPYGANAAEIYDHYVHFLVQYGRSDAALAVADQSRAQTLERSFGEPASGKRSRPASLNPQQAAQKIKSTLLFYWLGQQQSYLWAITGTKTRLFLLPPYQQITELVEHYRKALLDLKDPLQDSNQDGESLYRILVSPAAAALRPGIPVIILADGILSQLNFETLLVPGAVPGTQPNAASSVQTHYLLDDLIVSSAPSLAMLAAAKPTGQTKQKILLIGNPVSPNQDFSSLPMFGLEMTRIEGHFTSAEVSALAGQQATPVAYFASDPHRYTYIHFVSHAVASRTSPLDSAIILSNPAGNEDSYKLYARDIIQHPVNAKLVTISACYGSGTRAYAGEGLVGLSWAFLRAGAQRVIGALWEVSDDSTPRLMDELYQGLTAGESPAVALRNAKLSMLHSHSRFRVPFYWAPFQIYSRQ</sequence>
<feature type="region of interest" description="Disordered" evidence="1">
    <location>
        <begin position="365"/>
        <end position="385"/>
    </location>
</feature>
<dbReference type="Pfam" id="PF13181">
    <property type="entry name" value="TPR_8"/>
    <property type="match status" value="1"/>
</dbReference>
<dbReference type="InterPro" id="IPR024983">
    <property type="entry name" value="CHAT_dom"/>
</dbReference>
<dbReference type="Pfam" id="PF12770">
    <property type="entry name" value="CHAT"/>
    <property type="match status" value="1"/>
</dbReference>
<dbReference type="PANTHER" id="PTHR10098">
    <property type="entry name" value="RAPSYN-RELATED"/>
    <property type="match status" value="1"/>
</dbReference>
<feature type="domain" description="CHAT" evidence="2">
    <location>
        <begin position="452"/>
        <end position="737"/>
    </location>
</feature>
<proteinExistence type="predicted"/>
<accession>A0A2N9LVN6</accession>
<dbReference type="AlphaFoldDB" id="A0A2N9LVN6"/>
<name>A0A2N9LVN6_9BACT</name>
<protein>
    <submittedName>
        <fullName evidence="3">Putative Tetratricopeptide TPR_1 repeat-containing protein</fullName>
    </submittedName>
</protein>
<dbReference type="SUPFAM" id="SSF48452">
    <property type="entry name" value="TPR-like"/>
    <property type="match status" value="2"/>
</dbReference>
<dbReference type="InterPro" id="IPR011990">
    <property type="entry name" value="TPR-like_helical_dom_sf"/>
</dbReference>
<gene>
    <name evidence="3" type="ORF">SBA5_590016</name>
</gene>
<dbReference type="Gene3D" id="1.25.40.10">
    <property type="entry name" value="Tetratricopeptide repeat domain"/>
    <property type="match status" value="2"/>
</dbReference>
<evidence type="ECO:0000313" key="4">
    <source>
        <dbReference type="Proteomes" id="UP000239735"/>
    </source>
</evidence>
<dbReference type="Proteomes" id="UP000239735">
    <property type="component" value="Unassembled WGS sequence"/>
</dbReference>
<dbReference type="EMBL" id="OKRB01000118">
    <property type="protein sequence ID" value="SPE27292.1"/>
    <property type="molecule type" value="Genomic_DNA"/>
</dbReference>
<evidence type="ECO:0000313" key="3">
    <source>
        <dbReference type="EMBL" id="SPE27292.1"/>
    </source>
</evidence>
<dbReference type="PANTHER" id="PTHR10098:SF108">
    <property type="entry name" value="TETRATRICOPEPTIDE REPEAT PROTEIN 28"/>
    <property type="match status" value="1"/>
</dbReference>
<evidence type="ECO:0000259" key="2">
    <source>
        <dbReference type="Pfam" id="PF12770"/>
    </source>
</evidence>